<evidence type="ECO:0008006" key="4">
    <source>
        <dbReference type="Google" id="ProtNLM"/>
    </source>
</evidence>
<dbReference type="Pfam" id="PF14247">
    <property type="entry name" value="DUF4344"/>
    <property type="match status" value="1"/>
</dbReference>
<dbReference type="InterPro" id="IPR025644">
    <property type="entry name" value="DUF4344"/>
</dbReference>
<dbReference type="EMBL" id="NHZO01000156">
    <property type="protein sequence ID" value="PHQ48802.1"/>
    <property type="molecule type" value="Genomic_DNA"/>
</dbReference>
<reference evidence="2 3" key="1">
    <citation type="journal article" date="2017" name="Biochemistry">
        <title>Identification of the Biosynthetic Pathway for the Antibiotic Bicyclomycin.</title>
        <authorList>
            <person name="Patteson J."/>
            <person name="Cai W."/>
            <person name="Johnson R.A."/>
            <person name="Santa Maria K."/>
            <person name="Li B."/>
        </authorList>
    </citation>
    <scope>NUCLEOTIDE SEQUENCE [LARGE SCALE GENOMIC DNA]</scope>
    <source>
        <strain evidence="2 3">ATCC 21532</strain>
    </source>
</reference>
<evidence type="ECO:0000313" key="2">
    <source>
        <dbReference type="EMBL" id="PHQ48802.1"/>
    </source>
</evidence>
<sequence>MRSPDLTSCSSSTTATRITARSLFPWSPEPPAASLTPPACRTGGAKRSLSLHPWQGPPPPTGGGRPGPTTDFRTSVPTGRVLSMLHHAGTGPRITARAWRARALVAAGVLAATVLATGCGPGSQAAASPTRGGLSVSYEAPEGGGAGERAARAFLTDRRLAEQVAQDVNASVRLPKGVEIVGRSCDKDDTPEYHPQTGRIALCYGFVGEVRRMFAADPSSGAGDPDERTAGVITETLYHEAAHALLDKLDLPFTGREEDVADQFAAYRLLRQGKKGRAALLAAADNYDQYARESGPDDFDPSDEHAPDSVRSVNYRCYLYGSAPDASRDMVGRQGLTEERAELCEEEYDALRRGWNTLLRPYATGR</sequence>
<gene>
    <name evidence="2" type="ORF">BLA24_27410</name>
</gene>
<dbReference type="AlphaFoldDB" id="A0A2G1XC46"/>
<protein>
    <recommendedName>
        <fullName evidence="4">Metallopeptidase</fullName>
    </recommendedName>
</protein>
<feature type="region of interest" description="Disordered" evidence="1">
    <location>
        <begin position="19"/>
        <end position="74"/>
    </location>
</feature>
<accession>A0A2G1XC46</accession>
<name>A0A2G1XC46_STRCJ</name>
<evidence type="ECO:0000256" key="1">
    <source>
        <dbReference type="SAM" id="MobiDB-lite"/>
    </source>
</evidence>
<proteinExistence type="predicted"/>
<comment type="caution">
    <text evidence="2">The sequence shown here is derived from an EMBL/GenBank/DDBJ whole genome shotgun (WGS) entry which is preliminary data.</text>
</comment>
<organism evidence="2 3">
    <name type="scientific">Streptomyces cinnamoneus</name>
    <name type="common">Streptoverticillium cinnamoneum</name>
    <dbReference type="NCBI Taxonomy" id="53446"/>
    <lineage>
        <taxon>Bacteria</taxon>
        <taxon>Bacillati</taxon>
        <taxon>Actinomycetota</taxon>
        <taxon>Actinomycetes</taxon>
        <taxon>Kitasatosporales</taxon>
        <taxon>Streptomycetaceae</taxon>
        <taxon>Streptomyces</taxon>
        <taxon>Streptomyces cinnamoneus group</taxon>
    </lineage>
</organism>
<evidence type="ECO:0000313" key="3">
    <source>
        <dbReference type="Proteomes" id="UP000222531"/>
    </source>
</evidence>
<dbReference type="Proteomes" id="UP000222531">
    <property type="component" value="Unassembled WGS sequence"/>
</dbReference>
<keyword evidence="3" id="KW-1185">Reference proteome</keyword>